<dbReference type="InterPro" id="IPR006311">
    <property type="entry name" value="TAT_signal"/>
</dbReference>
<dbReference type="CDD" id="cd06338">
    <property type="entry name" value="PBP1_ABC_ligand_binding-like"/>
    <property type="match status" value="1"/>
</dbReference>
<evidence type="ECO:0000256" key="1">
    <source>
        <dbReference type="ARBA" id="ARBA00022448"/>
    </source>
</evidence>
<dbReference type="InterPro" id="IPR051010">
    <property type="entry name" value="BCAA_transport"/>
</dbReference>
<keyword evidence="3" id="KW-0029">Amino-acid transport</keyword>
<evidence type="ECO:0000256" key="3">
    <source>
        <dbReference type="ARBA" id="ARBA00022970"/>
    </source>
</evidence>
<dbReference type="PRINTS" id="PR00337">
    <property type="entry name" value="LEUILEVALBP"/>
</dbReference>
<name>A0A7D5GHY8_9EURY</name>
<dbReference type="Gene3D" id="3.40.50.2300">
    <property type="match status" value="2"/>
</dbReference>
<dbReference type="RefSeq" id="WP_179171184.1">
    <property type="nucleotide sequence ID" value="NZ_CP058530.1"/>
</dbReference>
<reference evidence="5 6" key="1">
    <citation type="submission" date="2020-07" db="EMBL/GenBank/DDBJ databases">
        <title>Gai3-2, isolated from salt lake.</title>
        <authorList>
            <person name="Cui H."/>
            <person name="Shi X."/>
        </authorList>
    </citation>
    <scope>NUCLEOTIDE SEQUENCE [LARGE SCALE GENOMIC DNA]</scope>
    <source>
        <strain evidence="5 6">Gai3-2</strain>
        <plasmid evidence="5 6">unnamed1</plasmid>
    </source>
</reference>
<keyword evidence="1" id="KW-0813">Transport</keyword>
<evidence type="ECO:0000313" key="5">
    <source>
        <dbReference type="EMBL" id="QLG29610.1"/>
    </source>
</evidence>
<dbReference type="EMBL" id="CP058530">
    <property type="protein sequence ID" value="QLG29610.1"/>
    <property type="molecule type" value="Genomic_DNA"/>
</dbReference>
<proteinExistence type="predicted"/>
<feature type="domain" description="Leucine-binding protein" evidence="4">
    <location>
        <begin position="42"/>
        <end position="378"/>
    </location>
</feature>
<dbReference type="PANTHER" id="PTHR30483">
    <property type="entry name" value="LEUCINE-SPECIFIC-BINDING PROTEIN"/>
    <property type="match status" value="1"/>
</dbReference>
<sequence length="413" mass="44230">MDRFDNSSSRRSYLKTAGAIGALGVSGLAGCTAFGGGGESDTITIAAAVPETGPLSSVGNEMLNGYQLGIDLLNQDGGVDGNEVELIVEDDESDPKTLREVLQQITSDNEVDMIWGSFSSPLVMAGSAFAENQGLPFLAVATCFEEPLTDGSKEWTYTPFPKTRDVTRATGEILGQLPEGNRPQRVGIWEENSGWGAEMAEAWESKLSDAGYDVAMRSTYNTGNGDFSTLISQAESANVEALLANPQPPDGITAMKQLRNSGYMPKFVEFVRAADPQAWWSALGEAGNSVIMSPGWAPGMTGNGNEELLNAYGEKFAESDDEIPRVMVGVGYNLAQTTLQALQAAESTEPDAVRSALDEEEFNTVIGDFSFDEYGMPQEGQLAAASAQWQDGEQRLVFPQTEQSSELTYPIEG</sequence>
<dbReference type="KEGG" id="halg:HUG10_18545"/>
<dbReference type="GeneID" id="56030876"/>
<keyword evidence="5" id="KW-0614">Plasmid</keyword>
<keyword evidence="2" id="KW-0732">Signal</keyword>
<dbReference type="PANTHER" id="PTHR30483:SF6">
    <property type="entry name" value="PERIPLASMIC BINDING PROTEIN OF ABC TRANSPORTER FOR NATURAL AMINO ACIDS"/>
    <property type="match status" value="1"/>
</dbReference>
<accession>A0A7D5GHY8</accession>
<evidence type="ECO:0000313" key="6">
    <source>
        <dbReference type="Proteomes" id="UP000509750"/>
    </source>
</evidence>
<dbReference type="PROSITE" id="PS51257">
    <property type="entry name" value="PROKAR_LIPOPROTEIN"/>
    <property type="match status" value="1"/>
</dbReference>
<organism evidence="5 6">
    <name type="scientific">Halorarum halophilum</name>
    <dbReference type="NCBI Taxonomy" id="2743090"/>
    <lineage>
        <taxon>Archaea</taxon>
        <taxon>Methanobacteriati</taxon>
        <taxon>Methanobacteriota</taxon>
        <taxon>Stenosarchaea group</taxon>
        <taxon>Halobacteria</taxon>
        <taxon>Halobacteriales</taxon>
        <taxon>Haloferacaceae</taxon>
        <taxon>Halorarum</taxon>
    </lineage>
</organism>
<dbReference type="InterPro" id="IPR000709">
    <property type="entry name" value="Leu_Ile_Val-bd"/>
</dbReference>
<dbReference type="OrthoDB" id="200499at2157"/>
<dbReference type="Pfam" id="PF13458">
    <property type="entry name" value="Peripla_BP_6"/>
    <property type="match status" value="1"/>
</dbReference>
<dbReference type="Proteomes" id="UP000509750">
    <property type="component" value="Plasmid unnamed1"/>
</dbReference>
<dbReference type="InterPro" id="IPR028081">
    <property type="entry name" value="Leu-bd"/>
</dbReference>
<dbReference type="SUPFAM" id="SSF53822">
    <property type="entry name" value="Periplasmic binding protein-like I"/>
    <property type="match status" value="1"/>
</dbReference>
<keyword evidence="6" id="KW-1185">Reference proteome</keyword>
<protein>
    <submittedName>
        <fullName evidence="5">Amino acid ABC transporter substrate-binding protein</fullName>
    </submittedName>
</protein>
<evidence type="ECO:0000259" key="4">
    <source>
        <dbReference type="Pfam" id="PF13458"/>
    </source>
</evidence>
<geneLocation type="plasmid" evidence="5 6">
    <name>unnamed1</name>
</geneLocation>
<dbReference type="AlphaFoldDB" id="A0A7D5GHY8"/>
<dbReference type="InterPro" id="IPR028082">
    <property type="entry name" value="Peripla_BP_I"/>
</dbReference>
<evidence type="ECO:0000256" key="2">
    <source>
        <dbReference type="ARBA" id="ARBA00022729"/>
    </source>
</evidence>
<dbReference type="PROSITE" id="PS51318">
    <property type="entry name" value="TAT"/>
    <property type="match status" value="1"/>
</dbReference>
<dbReference type="GO" id="GO:0006865">
    <property type="term" value="P:amino acid transport"/>
    <property type="evidence" value="ECO:0007669"/>
    <property type="project" value="UniProtKB-KW"/>
</dbReference>
<gene>
    <name evidence="5" type="ORF">HUG10_18545</name>
</gene>